<accession>A0ABQ3I879</accession>
<dbReference type="PROSITE" id="PS51257">
    <property type="entry name" value="PROKAR_LIPOPROTEIN"/>
    <property type="match status" value="1"/>
</dbReference>
<feature type="chain" id="PRO_5047045597" evidence="2">
    <location>
        <begin position="24"/>
        <end position="558"/>
    </location>
</feature>
<dbReference type="EMBL" id="BNAG01000004">
    <property type="protein sequence ID" value="GHE70845.1"/>
    <property type="molecule type" value="Genomic_DNA"/>
</dbReference>
<reference evidence="4" key="1">
    <citation type="journal article" date="2019" name="Int. J. Syst. Evol. Microbiol.">
        <title>The Global Catalogue of Microorganisms (GCM) 10K type strain sequencing project: providing services to taxonomists for standard genome sequencing and annotation.</title>
        <authorList>
            <consortium name="The Broad Institute Genomics Platform"/>
            <consortium name="The Broad Institute Genome Sequencing Center for Infectious Disease"/>
            <person name="Wu L."/>
            <person name="Ma J."/>
        </authorList>
    </citation>
    <scope>NUCLEOTIDE SEQUENCE [LARGE SCALE GENOMIC DNA]</scope>
    <source>
        <strain evidence="4">CGMCC 1.15111</strain>
    </source>
</reference>
<dbReference type="InterPro" id="IPR036514">
    <property type="entry name" value="SGNH_hydro_sf"/>
</dbReference>
<evidence type="ECO:0000313" key="3">
    <source>
        <dbReference type="EMBL" id="GHE70845.1"/>
    </source>
</evidence>
<proteinExistence type="predicted"/>
<keyword evidence="4" id="KW-1185">Reference proteome</keyword>
<dbReference type="InterPro" id="IPR001087">
    <property type="entry name" value="GDSL"/>
</dbReference>
<sequence>MMKMKRLKIYLLAMLPLAFVTFSCDEEDAILEQQLKDNPLPEAPSGDPGVLDFSQYVAIGNSLAAGVMDGALYTDGQNHSIPALLAAQFQISGVGGGSFNQPDINSVNGYSGPGPDGQPGTSDDQGRFLLSLALAKPVPTPGELPTAYGGNKAELNNFGVPGMRITEVLSPSLANNPYYARFASAPGTSTVLGDALATSPTFFTYWLGSNDILQYAIGGGSNESLITSAQDFQDALSQSLGALVQSGAEGVVLTLPPYVLLPYFRAVPYNAIPMTDANVVAQLNAAFSGLNRALDGLVQVSQQSPLVNVSQQEADRRKVSYALGANPILIKDDALVDFDRPGGEFDILLALQLITPAERQALAPYGQSRPATANDLPTLASASVLGTAVGGNAQALVGITVPAADNLILSASEVQTVVGTRAQFNAIIAGVVAGINAQSNGSITLVDVQPAFADLFGLSPAAARFLIDPSQGTNQALEAMGEAAAAQADGQLGLEVDGHNLRPDFAPNGVFSTDGVHPNPRGNAIIANLIIDALNTTRGANIPHVNVIALRGIVATDL</sequence>
<feature type="region of interest" description="Disordered" evidence="1">
    <location>
        <begin position="102"/>
        <end position="125"/>
    </location>
</feature>
<dbReference type="SUPFAM" id="SSF52266">
    <property type="entry name" value="SGNH hydrolase"/>
    <property type="match status" value="2"/>
</dbReference>
<feature type="signal peptide" evidence="2">
    <location>
        <begin position="1"/>
        <end position="23"/>
    </location>
</feature>
<keyword evidence="2" id="KW-0732">Signal</keyword>
<evidence type="ECO:0000256" key="1">
    <source>
        <dbReference type="SAM" id="MobiDB-lite"/>
    </source>
</evidence>
<name>A0ABQ3I879_9BACT</name>
<dbReference type="Gene3D" id="3.40.50.1110">
    <property type="entry name" value="SGNH hydrolase"/>
    <property type="match status" value="2"/>
</dbReference>
<organism evidence="3 4">
    <name type="scientific">Roseivirga thermotolerans</name>
    <dbReference type="NCBI Taxonomy" id="1758176"/>
    <lineage>
        <taxon>Bacteria</taxon>
        <taxon>Pseudomonadati</taxon>
        <taxon>Bacteroidota</taxon>
        <taxon>Cytophagia</taxon>
        <taxon>Cytophagales</taxon>
        <taxon>Roseivirgaceae</taxon>
        <taxon>Roseivirga</taxon>
    </lineage>
</organism>
<protein>
    <submittedName>
        <fullName evidence="3">Outer membrane protein</fullName>
    </submittedName>
</protein>
<comment type="caution">
    <text evidence="3">The sequence shown here is derived from an EMBL/GenBank/DDBJ whole genome shotgun (WGS) entry which is preliminary data.</text>
</comment>
<gene>
    <name evidence="3" type="ORF">GCM10011340_28310</name>
</gene>
<evidence type="ECO:0000256" key="2">
    <source>
        <dbReference type="SAM" id="SignalP"/>
    </source>
</evidence>
<evidence type="ECO:0000313" key="4">
    <source>
        <dbReference type="Proteomes" id="UP000658258"/>
    </source>
</evidence>
<dbReference type="Pfam" id="PF00657">
    <property type="entry name" value="Lipase_GDSL"/>
    <property type="match status" value="1"/>
</dbReference>
<dbReference type="Proteomes" id="UP000658258">
    <property type="component" value="Unassembled WGS sequence"/>
</dbReference>